<reference evidence="1 2" key="1">
    <citation type="submission" date="2024-06" db="EMBL/GenBank/DDBJ databases">
        <title>The Natural Products Discovery Center: Release of the First 8490 Sequenced Strains for Exploring Actinobacteria Biosynthetic Diversity.</title>
        <authorList>
            <person name="Kalkreuter E."/>
            <person name="Kautsar S.A."/>
            <person name="Yang D."/>
            <person name="Bader C.D."/>
            <person name="Teijaro C.N."/>
            <person name="Fluegel L."/>
            <person name="Davis C.M."/>
            <person name="Simpson J.R."/>
            <person name="Lauterbach L."/>
            <person name="Steele A.D."/>
            <person name="Gui C."/>
            <person name="Meng S."/>
            <person name="Li G."/>
            <person name="Viehrig K."/>
            <person name="Ye F."/>
            <person name="Su P."/>
            <person name="Kiefer A.F."/>
            <person name="Nichols A."/>
            <person name="Cepeda A.J."/>
            <person name="Yan W."/>
            <person name="Fan B."/>
            <person name="Jiang Y."/>
            <person name="Adhikari A."/>
            <person name="Zheng C.-J."/>
            <person name="Schuster L."/>
            <person name="Cowan T.M."/>
            <person name="Smanski M.J."/>
            <person name="Chevrette M.G."/>
            <person name="De Carvalho L.P.S."/>
            <person name="Shen B."/>
        </authorList>
    </citation>
    <scope>NUCLEOTIDE SEQUENCE [LARGE SCALE GENOMIC DNA]</scope>
    <source>
        <strain evidence="1 2">NPDC048274</strain>
    </source>
</reference>
<evidence type="ECO:0000313" key="2">
    <source>
        <dbReference type="Proteomes" id="UP001551582"/>
    </source>
</evidence>
<keyword evidence="2" id="KW-1185">Reference proteome</keyword>
<dbReference type="RefSeq" id="WP_359976545.1">
    <property type="nucleotide sequence ID" value="NZ_JBEZLS010000002.1"/>
</dbReference>
<protein>
    <submittedName>
        <fullName evidence="1">Uncharacterized protein</fullName>
    </submittedName>
</protein>
<dbReference type="EMBL" id="JBEZLS010000002">
    <property type="protein sequence ID" value="MEU9350014.1"/>
    <property type="molecule type" value="Genomic_DNA"/>
</dbReference>
<proteinExistence type="predicted"/>
<organism evidence="1 2">
    <name type="scientific">Streptomyces griseoloalbus</name>
    <dbReference type="NCBI Taxonomy" id="67303"/>
    <lineage>
        <taxon>Bacteria</taxon>
        <taxon>Bacillati</taxon>
        <taxon>Actinomycetota</taxon>
        <taxon>Actinomycetes</taxon>
        <taxon>Kitasatosporales</taxon>
        <taxon>Streptomycetaceae</taxon>
        <taxon>Streptomyces</taxon>
    </lineage>
</organism>
<name>A0ABV3DYN6_9ACTN</name>
<accession>A0ABV3DYN6</accession>
<sequence>MDPTTARFVSSATALPAAALAALYEAFMERWPRGGREGSRVARVSASEHSWIDHAVRSALLPRAVELEQVRASLHSDSKSACVIAARAVHKRMKLTEAQYRALLDPFTLAGVPVPDRDSLQGHGGTS</sequence>
<evidence type="ECO:0000313" key="1">
    <source>
        <dbReference type="EMBL" id="MEU9350014.1"/>
    </source>
</evidence>
<gene>
    <name evidence="1" type="ORF">AB0D65_03100</name>
</gene>
<comment type="caution">
    <text evidence="1">The sequence shown here is derived from an EMBL/GenBank/DDBJ whole genome shotgun (WGS) entry which is preliminary data.</text>
</comment>
<dbReference type="Proteomes" id="UP001551582">
    <property type="component" value="Unassembled WGS sequence"/>
</dbReference>